<feature type="compositionally biased region" description="Basic and acidic residues" evidence="1">
    <location>
        <begin position="1"/>
        <end position="19"/>
    </location>
</feature>
<feature type="domain" description="Histone deacetylase" evidence="2">
    <location>
        <begin position="99"/>
        <end position="305"/>
    </location>
</feature>
<name>A0B906_METTP</name>
<reference evidence="3 4" key="1">
    <citation type="submission" date="2006-10" db="EMBL/GenBank/DDBJ databases">
        <title>Complete sequence of Methanosaeta thermophila PT.</title>
        <authorList>
            <consortium name="US DOE Joint Genome Institute"/>
            <person name="Copeland A."/>
            <person name="Lucas S."/>
            <person name="Lapidus A."/>
            <person name="Barry K."/>
            <person name="Detter J.C."/>
            <person name="Glavina del Rio T."/>
            <person name="Hammon N."/>
            <person name="Israni S."/>
            <person name="Pitluck S."/>
            <person name="Chain P."/>
            <person name="Malfatti S."/>
            <person name="Shin M."/>
            <person name="Vergez L."/>
            <person name="Schmutz J."/>
            <person name="Larimer F."/>
            <person name="Land M."/>
            <person name="Hauser L."/>
            <person name="Kyrpides N."/>
            <person name="Kim E."/>
            <person name="Smith K.S."/>
            <person name="Ingram-Smith C."/>
            <person name="Richardson P."/>
        </authorList>
    </citation>
    <scope>NUCLEOTIDE SEQUENCE [LARGE SCALE GENOMIC DNA]</scope>
    <source>
        <strain evidence="4">DSM 6194 / JCM 14653 / NBRC 101360 / PT</strain>
    </source>
</reference>
<organism evidence="3 4">
    <name type="scientific">Methanothrix thermoacetophila (strain DSM 6194 / JCM 14653 / NBRC 101360 / PT)</name>
    <name type="common">Methanosaeta thermophila</name>
    <dbReference type="NCBI Taxonomy" id="349307"/>
    <lineage>
        <taxon>Archaea</taxon>
        <taxon>Methanobacteriati</taxon>
        <taxon>Methanobacteriota</taxon>
        <taxon>Stenosarchaea group</taxon>
        <taxon>Methanomicrobia</taxon>
        <taxon>Methanotrichales</taxon>
        <taxon>Methanotrichaceae</taxon>
        <taxon>Methanothrix</taxon>
    </lineage>
</organism>
<evidence type="ECO:0000259" key="2">
    <source>
        <dbReference type="Pfam" id="PF00850"/>
    </source>
</evidence>
<protein>
    <submittedName>
        <fullName evidence="3">Histone deacetylase superfamily</fullName>
    </submittedName>
</protein>
<proteinExistence type="predicted"/>
<dbReference type="CDD" id="cd09992">
    <property type="entry name" value="HDAC_classII"/>
    <property type="match status" value="1"/>
</dbReference>
<dbReference type="GO" id="GO:0040029">
    <property type="term" value="P:epigenetic regulation of gene expression"/>
    <property type="evidence" value="ECO:0007669"/>
    <property type="project" value="TreeGrafter"/>
</dbReference>
<dbReference type="InterPro" id="IPR023801">
    <property type="entry name" value="His_deacetylse_dom"/>
</dbReference>
<dbReference type="Gene3D" id="3.40.800.20">
    <property type="entry name" value="Histone deacetylase domain"/>
    <property type="match status" value="1"/>
</dbReference>
<accession>A0B906</accession>
<dbReference type="AlphaFoldDB" id="A0B906"/>
<dbReference type="Pfam" id="PF00850">
    <property type="entry name" value="Hist_deacetyl"/>
    <property type="match status" value="1"/>
</dbReference>
<dbReference type="HOGENOM" id="CLU_007727_8_0_2"/>
<keyword evidence="4" id="KW-1185">Reference proteome</keyword>
<gene>
    <name evidence="3" type="ordered locus">Mthe_1405</name>
</gene>
<dbReference type="PRINTS" id="PR01270">
    <property type="entry name" value="HDASUPER"/>
</dbReference>
<dbReference type="InterPro" id="IPR000286">
    <property type="entry name" value="HDACs"/>
</dbReference>
<dbReference type="STRING" id="349307.Mthe_1405"/>
<feature type="region of interest" description="Disordered" evidence="1">
    <location>
        <begin position="1"/>
        <end position="26"/>
    </location>
</feature>
<dbReference type="Proteomes" id="UP000000674">
    <property type="component" value="Chromosome"/>
</dbReference>
<dbReference type="EMBL" id="CP000477">
    <property type="protein sequence ID" value="ABK15180.1"/>
    <property type="molecule type" value="Genomic_DNA"/>
</dbReference>
<dbReference type="InterPro" id="IPR023696">
    <property type="entry name" value="Ureohydrolase_dom_sf"/>
</dbReference>
<evidence type="ECO:0000313" key="4">
    <source>
        <dbReference type="Proteomes" id="UP000000674"/>
    </source>
</evidence>
<dbReference type="KEGG" id="mtp:Mthe_1405"/>
<dbReference type="PANTHER" id="PTHR10625:SF10">
    <property type="entry name" value="HISTONE DEACETYLASE HDAC1"/>
    <property type="match status" value="1"/>
</dbReference>
<sequence length="478" mass="54216">MAADVHKKGEAAEMTERSVEPPVRPARTSSVRKTGLIFFPAFDWAISPTHPEREERLLYTRDQIFEEGLMDFPEIVEYRPRLAELKDVARVHFCVPDVQSQVTEAHLIAAGSTLVLADALMNGEIRNGFALVRPPGHHSMRVVHGNRGFCNINNEAIMVEYIRRKYGVRRIAIVDTDVHHGDGTQDIFWHDPDVLFISFHQDGRTLYPGSGFTNEMGGPLALGRTLNVPLPPGTTDEGILYVLENLVLPVLDEFDPQLVFNSAGQDNHYTDPLANMRFTAQGYAKLNEVLAPDMAVLEGGYAIESALPYVNTGIIQAMAGLDYSNVKEPDYVPDRFVLTSDMRRSIEATVNHLLTIWESRDDLVAKARQEHGRFYSRRKRIFYDTDMITEGQEETLRMCTDCPGYLTISTQAARGYGRLNTAFCVSVPLFACRSCIEDAREEYEEHKSEMKYDYVYLQDRPSDKFRAYCTRTRNEIVL</sequence>
<dbReference type="GO" id="GO:0004407">
    <property type="term" value="F:histone deacetylase activity"/>
    <property type="evidence" value="ECO:0007669"/>
    <property type="project" value="TreeGrafter"/>
</dbReference>
<evidence type="ECO:0000313" key="3">
    <source>
        <dbReference type="EMBL" id="ABK15180.1"/>
    </source>
</evidence>
<evidence type="ECO:0000256" key="1">
    <source>
        <dbReference type="SAM" id="MobiDB-lite"/>
    </source>
</evidence>
<dbReference type="SUPFAM" id="SSF52768">
    <property type="entry name" value="Arginase/deacetylase"/>
    <property type="match status" value="1"/>
</dbReference>
<dbReference type="InterPro" id="IPR037138">
    <property type="entry name" value="His_deacetylse_dom_sf"/>
</dbReference>
<dbReference type="PANTHER" id="PTHR10625">
    <property type="entry name" value="HISTONE DEACETYLASE HDAC1-RELATED"/>
    <property type="match status" value="1"/>
</dbReference>